<evidence type="ECO:0000313" key="1">
    <source>
        <dbReference type="EMBL" id="EEF51576.1"/>
    </source>
</evidence>
<proteinExistence type="predicted"/>
<protein>
    <submittedName>
        <fullName evidence="1">Uncharacterized protein</fullName>
    </submittedName>
</protein>
<gene>
    <name evidence="1" type="ORF">RCOM_1500730</name>
</gene>
<dbReference type="InParanoid" id="B9R9U9"/>
<accession>B9R9U9</accession>
<dbReference type="EMBL" id="EQ973773">
    <property type="protein sequence ID" value="EEF51576.1"/>
    <property type="molecule type" value="Genomic_DNA"/>
</dbReference>
<reference evidence="2" key="1">
    <citation type="journal article" date="2010" name="Nat. Biotechnol.">
        <title>Draft genome sequence of the oilseed species Ricinus communis.</title>
        <authorList>
            <person name="Chan A.P."/>
            <person name="Crabtree J."/>
            <person name="Zhao Q."/>
            <person name="Lorenzi H."/>
            <person name="Orvis J."/>
            <person name="Puiu D."/>
            <person name="Melake-Berhan A."/>
            <person name="Jones K.M."/>
            <person name="Redman J."/>
            <person name="Chen G."/>
            <person name="Cahoon E.B."/>
            <person name="Gedil M."/>
            <person name="Stanke M."/>
            <person name="Haas B.J."/>
            <person name="Wortman J.R."/>
            <person name="Fraser-Liggett C.M."/>
            <person name="Ravel J."/>
            <person name="Rabinowicz P.D."/>
        </authorList>
    </citation>
    <scope>NUCLEOTIDE SEQUENCE [LARGE SCALE GENOMIC DNA]</scope>
    <source>
        <strain evidence="2">cv. Hale</strain>
    </source>
</reference>
<sequence>MEEGQPSPGRGCTAGSLIMKTEGYSSMCSVIGIIMSGATLPKLIRKSKLAEEEIFVNLFGPLYTLKVGLIEDF</sequence>
<dbReference type="Proteomes" id="UP000008311">
    <property type="component" value="Unassembled WGS sequence"/>
</dbReference>
<keyword evidence="2" id="KW-1185">Reference proteome</keyword>
<organism evidence="1 2">
    <name type="scientific">Ricinus communis</name>
    <name type="common">Castor bean</name>
    <dbReference type="NCBI Taxonomy" id="3988"/>
    <lineage>
        <taxon>Eukaryota</taxon>
        <taxon>Viridiplantae</taxon>
        <taxon>Streptophyta</taxon>
        <taxon>Embryophyta</taxon>
        <taxon>Tracheophyta</taxon>
        <taxon>Spermatophyta</taxon>
        <taxon>Magnoliopsida</taxon>
        <taxon>eudicotyledons</taxon>
        <taxon>Gunneridae</taxon>
        <taxon>Pentapetalae</taxon>
        <taxon>rosids</taxon>
        <taxon>fabids</taxon>
        <taxon>Malpighiales</taxon>
        <taxon>Euphorbiaceae</taxon>
        <taxon>Acalyphoideae</taxon>
        <taxon>Acalypheae</taxon>
        <taxon>Ricinus</taxon>
    </lineage>
</organism>
<dbReference type="AlphaFoldDB" id="B9R9U9"/>
<name>B9R9U9_RICCO</name>
<evidence type="ECO:0000313" key="2">
    <source>
        <dbReference type="Proteomes" id="UP000008311"/>
    </source>
</evidence>